<gene>
    <name evidence="2" type="ORF">QCA50_000087</name>
</gene>
<dbReference type="PROSITE" id="PS51375">
    <property type="entry name" value="PPR"/>
    <property type="match status" value="1"/>
</dbReference>
<sequence>MVTELEPDATDTLVPDIVTYTTLLNIAGRTKHEPSVRKANALLRSSGLKPNRITLLSLMNYHCRKGDLADVRILWYQIQQSGFEPGIEGINSLLFTYNRLGRRDVANAIYTILRYAATQDMEPEHREQTQLAIDYLQATEGIYVPSERPNKITYIGLVQSYAYHGYFVDAIQTFIDMVQALSAGSEKQSITWLMPAYRAIFCGFVRHGQAPNMSEGSSERGWTLDTLHPFFNDFLDLPGEALPSARMLYWILSAFDKCSGNDTEVVADVYVRLVRRFGGGWGGRLKALGLRLSVIEEE</sequence>
<dbReference type="Pfam" id="PF01535">
    <property type="entry name" value="PPR"/>
    <property type="match status" value="1"/>
</dbReference>
<proteinExistence type="predicted"/>
<evidence type="ECO:0000313" key="2">
    <source>
        <dbReference type="EMBL" id="KAK7695451.1"/>
    </source>
</evidence>
<dbReference type="PANTHER" id="PTHR46862">
    <property type="entry name" value="OS07G0661900 PROTEIN"/>
    <property type="match status" value="1"/>
</dbReference>
<dbReference type="Gene3D" id="1.25.40.10">
    <property type="entry name" value="Tetratricopeptide repeat domain"/>
    <property type="match status" value="1"/>
</dbReference>
<dbReference type="EMBL" id="JASBNA010000001">
    <property type="protein sequence ID" value="KAK7695451.1"/>
    <property type="molecule type" value="Genomic_DNA"/>
</dbReference>
<dbReference type="PANTHER" id="PTHR46862:SF3">
    <property type="entry name" value="OS07G0661900 PROTEIN"/>
    <property type="match status" value="1"/>
</dbReference>
<accession>A0AAW0GPP3</accession>
<reference evidence="2 3" key="1">
    <citation type="submission" date="2022-09" db="EMBL/GenBank/DDBJ databases">
        <authorList>
            <person name="Palmer J.M."/>
        </authorList>
    </citation>
    <scope>NUCLEOTIDE SEQUENCE [LARGE SCALE GENOMIC DNA]</scope>
    <source>
        <strain evidence="2 3">DSM 7382</strain>
    </source>
</reference>
<protein>
    <recommendedName>
        <fullName evidence="4">Pentatricopeptide repeat-containing protein</fullName>
    </recommendedName>
</protein>
<dbReference type="InterPro" id="IPR011990">
    <property type="entry name" value="TPR-like_helical_dom_sf"/>
</dbReference>
<comment type="caution">
    <text evidence="2">The sequence shown here is derived from an EMBL/GenBank/DDBJ whole genome shotgun (WGS) entry which is preliminary data.</text>
</comment>
<organism evidence="2 3">
    <name type="scientific">Cerrena zonata</name>
    <dbReference type="NCBI Taxonomy" id="2478898"/>
    <lineage>
        <taxon>Eukaryota</taxon>
        <taxon>Fungi</taxon>
        <taxon>Dikarya</taxon>
        <taxon>Basidiomycota</taxon>
        <taxon>Agaricomycotina</taxon>
        <taxon>Agaricomycetes</taxon>
        <taxon>Polyporales</taxon>
        <taxon>Cerrenaceae</taxon>
        <taxon>Cerrena</taxon>
    </lineage>
</organism>
<evidence type="ECO:0008006" key="4">
    <source>
        <dbReference type="Google" id="ProtNLM"/>
    </source>
</evidence>
<dbReference type="Pfam" id="PF13812">
    <property type="entry name" value="PPR_3"/>
    <property type="match status" value="1"/>
</dbReference>
<keyword evidence="3" id="KW-1185">Reference proteome</keyword>
<dbReference type="InterPro" id="IPR002885">
    <property type="entry name" value="PPR_rpt"/>
</dbReference>
<evidence type="ECO:0000313" key="3">
    <source>
        <dbReference type="Proteomes" id="UP001385951"/>
    </source>
</evidence>
<feature type="repeat" description="PPR" evidence="1">
    <location>
        <begin position="51"/>
        <end position="85"/>
    </location>
</feature>
<dbReference type="AlphaFoldDB" id="A0AAW0GPP3"/>
<name>A0AAW0GPP3_9APHY</name>
<dbReference type="Proteomes" id="UP001385951">
    <property type="component" value="Unassembled WGS sequence"/>
</dbReference>
<evidence type="ECO:0000256" key="1">
    <source>
        <dbReference type="PROSITE-ProRule" id="PRU00708"/>
    </source>
</evidence>